<gene>
    <name evidence="2" type="ORF">TrVE_jg2525</name>
</gene>
<accession>A0A9W7F7Q2</accession>
<dbReference type="EMBL" id="BRXX01000308">
    <property type="protein sequence ID" value="GMI03844.1"/>
    <property type="molecule type" value="Genomic_DNA"/>
</dbReference>
<reference evidence="3" key="1">
    <citation type="journal article" date="2023" name="Commun. Biol.">
        <title>Genome analysis of Parmales, the sister group of diatoms, reveals the evolutionary specialization of diatoms from phago-mixotrophs to photoautotrophs.</title>
        <authorList>
            <person name="Ban H."/>
            <person name="Sato S."/>
            <person name="Yoshikawa S."/>
            <person name="Yamada K."/>
            <person name="Nakamura Y."/>
            <person name="Ichinomiya M."/>
            <person name="Sato N."/>
            <person name="Blanc-Mathieu R."/>
            <person name="Endo H."/>
            <person name="Kuwata A."/>
            <person name="Ogata H."/>
        </authorList>
    </citation>
    <scope>NUCLEOTIDE SEQUENCE [LARGE SCALE GENOMIC DNA]</scope>
    <source>
        <strain evidence="3">NIES 3699</strain>
    </source>
</reference>
<protein>
    <recommendedName>
        <fullName evidence="1">Limiting CO2-inducible protein B/C beta carbonyic anhydrase domain-containing protein</fullName>
    </recommendedName>
</protein>
<keyword evidence="3" id="KW-1185">Reference proteome</keyword>
<evidence type="ECO:0000259" key="1">
    <source>
        <dbReference type="Pfam" id="PF18599"/>
    </source>
</evidence>
<organism evidence="2 3">
    <name type="scientific">Triparma verrucosa</name>
    <dbReference type="NCBI Taxonomy" id="1606542"/>
    <lineage>
        <taxon>Eukaryota</taxon>
        <taxon>Sar</taxon>
        <taxon>Stramenopiles</taxon>
        <taxon>Ochrophyta</taxon>
        <taxon>Bolidophyceae</taxon>
        <taxon>Parmales</taxon>
        <taxon>Triparmaceae</taxon>
        <taxon>Triparma</taxon>
    </lineage>
</organism>
<sequence>MNKSSSMPSFTSTKTTVLPTIRRNTSTGAKLRGLAISTTNVKRRPKVGKIAKGIPMLPEVEPPRRVPRLKVKKGETRQVELRGQARKLHELTVGITRKFPNILPLQVFMEESSRILNNLGFDKDSALAVVGLSRDEVTRPFLNSITEAWGEPYVTHSLGAQCNVGREGIKQCLEHAPKKTSNARTKLVIFCCPNICCNQESETGLMYRNGKPEPCPTNSELQEFIKKLKVGTFNLHKNPHTFCPDDDIDPEMFDPSDLELSIMNQKLCKQLIRDGGFNDSSLQNITRVAGKSALYDFEKLISRYVNLELCDVAVIHAIQVHGQYQDFGKVDELKYETEFVALQEGYAVVKGERRDFRKDERHALLEVV</sequence>
<evidence type="ECO:0000313" key="2">
    <source>
        <dbReference type="EMBL" id="GMI03844.1"/>
    </source>
</evidence>
<name>A0A9W7F7Q2_9STRA</name>
<dbReference type="AlphaFoldDB" id="A0A9W7F7Q2"/>
<comment type="caution">
    <text evidence="2">The sequence shown here is derived from an EMBL/GenBank/DDBJ whole genome shotgun (WGS) entry which is preliminary data.</text>
</comment>
<dbReference type="PANTHER" id="PTHR38016:SF1">
    <property type="entry name" value="LIMITING CO2-INDUCIBLE PROTEIN B_C BETA CARBONYIC ANHYDRASE DOMAIN-CONTAINING PROTEIN"/>
    <property type="match status" value="1"/>
</dbReference>
<evidence type="ECO:0000313" key="3">
    <source>
        <dbReference type="Proteomes" id="UP001165160"/>
    </source>
</evidence>
<dbReference type="Proteomes" id="UP001165160">
    <property type="component" value="Unassembled WGS sequence"/>
</dbReference>
<feature type="domain" description="Limiting CO2-inducible protein B/C beta carbonyic anhydrase" evidence="1">
    <location>
        <begin position="103"/>
        <end position="335"/>
    </location>
</feature>
<dbReference type="InterPro" id="IPR040703">
    <property type="entry name" value="LCIB/C_CA"/>
</dbReference>
<dbReference type="Pfam" id="PF18599">
    <property type="entry name" value="LCIB_C_CA"/>
    <property type="match status" value="1"/>
</dbReference>
<dbReference type="PANTHER" id="PTHR38016">
    <property type="entry name" value="UNNAMED PRODUCT"/>
    <property type="match status" value="1"/>
</dbReference>
<proteinExistence type="predicted"/>